<dbReference type="RefSeq" id="WP_105472237.1">
    <property type="nucleotide sequence ID" value="NZ_PVEO01000001.1"/>
</dbReference>
<name>A0A362X413_9FLAO</name>
<dbReference type="InterPro" id="IPR011044">
    <property type="entry name" value="Quino_amine_DH_bsu"/>
</dbReference>
<dbReference type="CDD" id="cd00146">
    <property type="entry name" value="PKD"/>
    <property type="match status" value="1"/>
</dbReference>
<dbReference type="SUPFAM" id="SSF49299">
    <property type="entry name" value="PKD domain"/>
    <property type="match status" value="1"/>
</dbReference>
<feature type="domain" description="PKD" evidence="2">
    <location>
        <begin position="433"/>
        <end position="463"/>
    </location>
</feature>
<organism evidence="3 4">
    <name type="scientific">Jejuia pallidilutea</name>
    <dbReference type="NCBI Taxonomy" id="504487"/>
    <lineage>
        <taxon>Bacteria</taxon>
        <taxon>Pseudomonadati</taxon>
        <taxon>Bacteroidota</taxon>
        <taxon>Flavobacteriia</taxon>
        <taxon>Flavobacteriales</taxon>
        <taxon>Flavobacteriaceae</taxon>
        <taxon>Jejuia</taxon>
    </lineage>
</organism>
<dbReference type="SUPFAM" id="SSF50969">
    <property type="entry name" value="YVTN repeat-like/Quinoprotein amine dehydrogenase"/>
    <property type="match status" value="1"/>
</dbReference>
<evidence type="ECO:0000256" key="1">
    <source>
        <dbReference type="SAM" id="SignalP"/>
    </source>
</evidence>
<keyword evidence="1" id="KW-0732">Signal</keyword>
<dbReference type="InterPro" id="IPR000601">
    <property type="entry name" value="PKD_dom"/>
</dbReference>
<dbReference type="PROSITE" id="PS50093">
    <property type="entry name" value="PKD"/>
    <property type="match status" value="1"/>
</dbReference>
<dbReference type="EMBL" id="PVEO01000001">
    <property type="protein sequence ID" value="PQV51149.1"/>
    <property type="molecule type" value="Genomic_DNA"/>
</dbReference>
<reference evidence="3 4" key="1">
    <citation type="submission" date="2018-02" db="EMBL/GenBank/DDBJ databases">
        <title>Genomic Encyclopedia of Archaeal and Bacterial Type Strains, Phase II (KMG-II): from individual species to whole genera.</title>
        <authorList>
            <person name="Goeker M."/>
        </authorList>
    </citation>
    <scope>NUCLEOTIDE SEQUENCE [LARGE SCALE GENOMIC DNA]</scope>
    <source>
        <strain evidence="3 4">DSM 21165</strain>
    </source>
</reference>
<evidence type="ECO:0000313" key="3">
    <source>
        <dbReference type="EMBL" id="PQV51149.1"/>
    </source>
</evidence>
<gene>
    <name evidence="3" type="ORF">CLV33_10169</name>
</gene>
<dbReference type="Proteomes" id="UP000251545">
    <property type="component" value="Unassembled WGS sequence"/>
</dbReference>
<evidence type="ECO:0000313" key="4">
    <source>
        <dbReference type="Proteomes" id="UP000251545"/>
    </source>
</evidence>
<dbReference type="Gene3D" id="2.60.40.10">
    <property type="entry name" value="Immunoglobulins"/>
    <property type="match status" value="1"/>
</dbReference>
<dbReference type="InterPro" id="IPR026341">
    <property type="entry name" value="T9SS_type_B"/>
</dbReference>
<accession>A0A362X413</accession>
<dbReference type="Pfam" id="PF13585">
    <property type="entry name" value="CHU_C"/>
    <property type="match status" value="1"/>
</dbReference>
<dbReference type="InterPro" id="IPR035986">
    <property type="entry name" value="PKD_dom_sf"/>
</dbReference>
<dbReference type="Pfam" id="PF18911">
    <property type="entry name" value="PKD_4"/>
    <property type="match status" value="1"/>
</dbReference>
<sequence length="915" mass="103076">MYLNRTITVVALMLFSTLAFSQMETSNWYFGQNSGLNFKDTQVTVLNNGAMATPAGCASISDRNGELLFYTNGQTVWNKNHEIMENGEGLAAEIENIQSTIIVPVPGNDNRYYIFCTKTNPSTNPLLNYGLYYGQVEFPPQKPLGEVTTRISRISNASTGRITAIHHIESESIKVIAFGRIDSNTDSPLDTFYVFNVDNNGLDRFPIATITIPESDAKILSDKGAMKISPDGKKIALADAGSDNIYVFNFNANTNDINYDFGIKAGLLFDPLYSHSVEFSQDSQILYFTGNNFGNTSFLYKFLIYDPNPLKEKIFIDASSSFSYGDLQLASNGKIYIAIYENTPWDLTNFGTYFPPKPVGFISVINDPEDINNDGDSELSRTAISLKATASLKGLPNFVASFLRNRIITENKCVDEFFDFTTDSYMPIDSIFWDFEDGDTSTALAPTHQFTTSGTFVVNATITYKNIPYLIQKRVEVYPKPLLNPNELISQCDTDFDGTSLFNLKNIGDRVLNKNRDYEYYFYNTYSDALNDTNIITNAENYVNSSSLEELFVKIVTPKGCYTISNFFIETANSSLQFVDDLYTCEGSDNVINNNIGRFDLNTKASEITTQLNLPATSNITFHTSFEEAQTKLNTLSNFYNTSTTKLWFRIETPDNNCGGIGSFNAVVNEAIEFDIEEIYTICYANLNGAIVLDGNIENDAWIWEDNSGTVISENSTVTISEPGIYKLTAYKAENNLVCSRTEQFQIRLPNFVTFRDVKTENNQIFVEVAGFSNYEYSINGTDYYSNGNNTYTFFNVKAGLYTLTVRDVNNCEAPIEQKVAFIGYPRYFTPNNDGINDVWKIEGISEDFYNSAEIYIYDRYGRTLHFMNLTTNLQGWDGSFNGQRLASNDYWYSVTLIDKNNNSFTKTGHFALKY</sequence>
<dbReference type="NCBIfam" id="TIGR04131">
    <property type="entry name" value="Bac_Flav_CTERM"/>
    <property type="match status" value="1"/>
</dbReference>
<evidence type="ECO:0000259" key="2">
    <source>
        <dbReference type="PROSITE" id="PS50093"/>
    </source>
</evidence>
<comment type="caution">
    <text evidence="3">The sequence shown here is derived from an EMBL/GenBank/DDBJ whole genome shotgun (WGS) entry which is preliminary data.</text>
</comment>
<feature type="signal peptide" evidence="1">
    <location>
        <begin position="1"/>
        <end position="21"/>
    </location>
</feature>
<dbReference type="InterPro" id="IPR013783">
    <property type="entry name" value="Ig-like_fold"/>
</dbReference>
<dbReference type="AlphaFoldDB" id="A0A362X413"/>
<proteinExistence type="predicted"/>
<feature type="chain" id="PRO_5016999890" evidence="1">
    <location>
        <begin position="22"/>
        <end position="915"/>
    </location>
</feature>
<protein>
    <submittedName>
        <fullName evidence="3">Gliding motility-associated-like protein</fullName>
    </submittedName>
</protein>